<dbReference type="FunFam" id="3.30.420.10:FF:000026">
    <property type="entry name" value="DNA polymerase I"/>
    <property type="match status" value="1"/>
</dbReference>
<dbReference type="Gene3D" id="1.10.150.20">
    <property type="entry name" value="5' to 3' exonuclease, C-terminal subdomain"/>
    <property type="match status" value="2"/>
</dbReference>
<dbReference type="CDD" id="cd09898">
    <property type="entry name" value="H3TH_53EXO"/>
    <property type="match status" value="1"/>
</dbReference>
<evidence type="ECO:0000256" key="9">
    <source>
        <dbReference type="ARBA" id="ARBA00022839"/>
    </source>
</evidence>
<dbReference type="PANTHER" id="PTHR10133:SF27">
    <property type="entry name" value="DNA POLYMERASE NU"/>
    <property type="match status" value="1"/>
</dbReference>
<dbReference type="SUPFAM" id="SSF47807">
    <property type="entry name" value="5' to 3' exonuclease, C-terminal subdomain"/>
    <property type="match status" value="1"/>
</dbReference>
<dbReference type="Gene3D" id="3.30.70.370">
    <property type="match status" value="1"/>
</dbReference>
<dbReference type="FunFam" id="1.20.1060.10:FF:000001">
    <property type="entry name" value="DNA polymerase I"/>
    <property type="match status" value="1"/>
</dbReference>
<dbReference type="CDD" id="cd08637">
    <property type="entry name" value="DNA_pol_A_pol_I_C"/>
    <property type="match status" value="1"/>
</dbReference>
<dbReference type="InterPro" id="IPR029060">
    <property type="entry name" value="PIN-like_dom_sf"/>
</dbReference>
<dbReference type="FunFam" id="1.10.150.20:FF:000002">
    <property type="entry name" value="DNA polymerase I"/>
    <property type="match status" value="1"/>
</dbReference>
<dbReference type="InterPro" id="IPR012337">
    <property type="entry name" value="RNaseH-like_sf"/>
</dbReference>
<gene>
    <name evidence="17" type="ORF">MNBD_NITROSPINAE01-1003</name>
</gene>
<evidence type="ECO:0000256" key="6">
    <source>
        <dbReference type="ARBA" id="ARBA00022722"/>
    </source>
</evidence>
<evidence type="ECO:0000256" key="4">
    <source>
        <dbReference type="ARBA" id="ARBA00022695"/>
    </source>
</evidence>
<evidence type="ECO:0000313" key="17">
    <source>
        <dbReference type="EMBL" id="VAX17303.1"/>
    </source>
</evidence>
<dbReference type="SMART" id="SM00474">
    <property type="entry name" value="35EXOc"/>
    <property type="match status" value="1"/>
</dbReference>
<feature type="domain" description="3'-5' exonuclease" evidence="14">
    <location>
        <begin position="296"/>
        <end position="482"/>
    </location>
</feature>
<keyword evidence="8" id="KW-0378">Hydrolase</keyword>
<dbReference type="InterPro" id="IPR001098">
    <property type="entry name" value="DNA-dir_DNA_pol_A_palm_dom"/>
</dbReference>
<organism evidence="17">
    <name type="scientific">hydrothermal vent metagenome</name>
    <dbReference type="NCBI Taxonomy" id="652676"/>
    <lineage>
        <taxon>unclassified sequences</taxon>
        <taxon>metagenomes</taxon>
        <taxon>ecological metagenomes</taxon>
    </lineage>
</organism>
<dbReference type="GO" id="GO:0008408">
    <property type="term" value="F:3'-5' exonuclease activity"/>
    <property type="evidence" value="ECO:0007669"/>
    <property type="project" value="InterPro"/>
</dbReference>
<dbReference type="NCBIfam" id="TIGR00593">
    <property type="entry name" value="pola"/>
    <property type="match status" value="1"/>
</dbReference>
<dbReference type="EMBL" id="UOGC01000050">
    <property type="protein sequence ID" value="VAX17303.1"/>
    <property type="molecule type" value="Genomic_DNA"/>
</dbReference>
<dbReference type="InterPro" id="IPR002562">
    <property type="entry name" value="3'-5'_exonuclease_dom"/>
</dbReference>
<dbReference type="InterPro" id="IPR008918">
    <property type="entry name" value="HhH2"/>
</dbReference>
<keyword evidence="12" id="KW-0234">DNA repair</keyword>
<dbReference type="InterPro" id="IPR036397">
    <property type="entry name" value="RNaseH_sf"/>
</dbReference>
<dbReference type="NCBIfam" id="NF004397">
    <property type="entry name" value="PRK05755.1"/>
    <property type="match status" value="1"/>
</dbReference>
<evidence type="ECO:0000256" key="10">
    <source>
        <dbReference type="ARBA" id="ARBA00022932"/>
    </source>
</evidence>
<dbReference type="InterPro" id="IPR002298">
    <property type="entry name" value="DNA_polymerase_A"/>
</dbReference>
<keyword evidence="10" id="KW-0239">DNA-directed DNA polymerase</keyword>
<dbReference type="SMART" id="SM00482">
    <property type="entry name" value="POLAc"/>
    <property type="match status" value="1"/>
</dbReference>
<dbReference type="FunFam" id="3.40.50.1010:FF:000001">
    <property type="entry name" value="DNA polymerase I"/>
    <property type="match status" value="1"/>
</dbReference>
<dbReference type="InterPro" id="IPR036279">
    <property type="entry name" value="5-3_exonuclease_C_sf"/>
</dbReference>
<name>A0A3B1BYB5_9ZZZZ</name>
<evidence type="ECO:0000256" key="2">
    <source>
        <dbReference type="ARBA" id="ARBA00012417"/>
    </source>
</evidence>
<evidence type="ECO:0000256" key="1">
    <source>
        <dbReference type="ARBA" id="ARBA00007705"/>
    </source>
</evidence>
<dbReference type="EC" id="2.7.7.7" evidence="2"/>
<dbReference type="CDD" id="cd06139">
    <property type="entry name" value="DNA_polA_I_Ecoli_like_exo"/>
    <property type="match status" value="1"/>
</dbReference>
<dbReference type="SUPFAM" id="SSF53098">
    <property type="entry name" value="Ribonuclease H-like"/>
    <property type="match status" value="1"/>
</dbReference>
<evidence type="ECO:0000256" key="11">
    <source>
        <dbReference type="ARBA" id="ARBA00023125"/>
    </source>
</evidence>
<keyword evidence="11" id="KW-0238">DNA-binding</keyword>
<keyword evidence="4 17" id="KW-0548">Nucleotidyltransferase</keyword>
<evidence type="ECO:0000256" key="13">
    <source>
        <dbReference type="ARBA" id="ARBA00049244"/>
    </source>
</evidence>
<dbReference type="Gene3D" id="3.30.420.10">
    <property type="entry name" value="Ribonuclease H-like superfamily/Ribonuclease H"/>
    <property type="match status" value="1"/>
</dbReference>
<dbReference type="SMART" id="SM00475">
    <property type="entry name" value="53EXOc"/>
    <property type="match status" value="1"/>
</dbReference>
<evidence type="ECO:0000256" key="12">
    <source>
        <dbReference type="ARBA" id="ARBA00023204"/>
    </source>
</evidence>
<reference evidence="17" key="1">
    <citation type="submission" date="2018-06" db="EMBL/GenBank/DDBJ databases">
        <authorList>
            <person name="Zhirakovskaya E."/>
        </authorList>
    </citation>
    <scope>NUCLEOTIDE SEQUENCE</scope>
</reference>
<keyword evidence="3 17" id="KW-0808">Transferase</keyword>
<dbReference type="GO" id="GO:0003677">
    <property type="term" value="F:DNA binding"/>
    <property type="evidence" value="ECO:0007669"/>
    <property type="project" value="UniProtKB-KW"/>
</dbReference>
<feature type="domain" description="DNA-directed DNA polymerase family A palm" evidence="16">
    <location>
        <begin position="649"/>
        <end position="855"/>
    </location>
</feature>
<dbReference type="SMART" id="SM00279">
    <property type="entry name" value="HhH2"/>
    <property type="match status" value="1"/>
</dbReference>
<dbReference type="Gene3D" id="3.40.50.1010">
    <property type="entry name" value="5'-nuclease"/>
    <property type="match status" value="1"/>
</dbReference>
<dbReference type="Pfam" id="PF01367">
    <property type="entry name" value="5_3_exonuc"/>
    <property type="match status" value="1"/>
</dbReference>
<dbReference type="Gene3D" id="1.20.1060.10">
    <property type="entry name" value="Taq DNA Polymerase, Chain T, domain 4"/>
    <property type="match status" value="1"/>
</dbReference>
<dbReference type="InterPro" id="IPR002421">
    <property type="entry name" value="5-3_exonuclease"/>
</dbReference>
<accession>A0A3B1BYB5</accession>
<dbReference type="GO" id="GO:0006261">
    <property type="term" value="P:DNA-templated DNA replication"/>
    <property type="evidence" value="ECO:0007669"/>
    <property type="project" value="InterPro"/>
</dbReference>
<sequence length="891" mass="99901">MPNKKPSLFLIDGAGYYFRAYFAIRHALTNAKGVPTNAVYGFVTMLKKILDDKKPDYVVMTLDSKGKTFRHEMYDQYKANRPQMPEDLAVQLPYIDKVIEGFNMHIAREPGWEADDIIAAAVERGLKEGFDITIVTSDKDLMQLIRPGVAIYDSMKDKNIGPKEVAEKFGVTPDKVADVLGLMGDSSDNIPGVPGVGEKTAQALMKEYGDMESVLAAANGMKKKKLRENLIEFADQARLSKKLATVASDAPIHFDKDSWKTEEPDYAKLRKLYTELGFSTLLKDLKPEKSKIPRNYISVLTEKALSNMLAKLEKSGRFAVDTETTSQYPMQAILVGMSFSCSEGEAYYVPFRHDYDGAPEQVSLDLALPKIKKLLSNEKVEKYGQNIKYDMIVLAREGVEINPVSFDTMIASYLLNPSERHGLSALAMQRLGETTIEFSDVCGKGAKQITFNKVEVEKAVEYAAEDADMTLRLVNVLRPLIEKENASSLMDDMELPLVFVLAEMEKNGVLVDESALCELSALIGDELGRLEKKIYEDAECEFNINSPKQLGEVLFDKLKLPTSKKTKTGYSTGQDVLETLAGSHPLPTSVLEYRKLTKLKSGYADALPKMINQQTGRIHTSFNQTITATGRLSSSDPNLQNIPVRTELGRKIRKSFIAPEGRRIVSADYSQIELRLLAHYSKDKTLIAAFQNDEDIHASTAAEIFNVAPQFVTSDMRRVAKTVNFGVIYGQTAFGLAKELSISRGEAQRYIDGYFARYPGIREYIDETIRQARNNGFVLTLFGRKRYLPDINAKNKQVKKFAERNAVNTPMQGSAADLIKKAMISIYKRLKMEKFEAKMTLQVHDELVFESPESETKSLKKMVKYEMENVHELLVPLVVSIQEGANWDEAH</sequence>
<dbReference type="GO" id="GO:0006302">
    <property type="term" value="P:double-strand break repair"/>
    <property type="evidence" value="ECO:0007669"/>
    <property type="project" value="TreeGrafter"/>
</dbReference>
<dbReference type="InterPro" id="IPR043502">
    <property type="entry name" value="DNA/RNA_pol_sf"/>
</dbReference>
<dbReference type="CDD" id="cd09859">
    <property type="entry name" value="PIN_53EXO"/>
    <property type="match status" value="1"/>
</dbReference>
<dbReference type="Pfam" id="PF02739">
    <property type="entry name" value="5_3_exonuc_N"/>
    <property type="match status" value="1"/>
</dbReference>
<evidence type="ECO:0000256" key="8">
    <source>
        <dbReference type="ARBA" id="ARBA00022801"/>
    </source>
</evidence>
<dbReference type="SUPFAM" id="SSF88723">
    <property type="entry name" value="PIN domain-like"/>
    <property type="match status" value="1"/>
</dbReference>
<keyword evidence="6" id="KW-0540">Nuclease</keyword>
<dbReference type="InterPro" id="IPR018320">
    <property type="entry name" value="DNA_polymerase_1"/>
</dbReference>
<dbReference type="Pfam" id="PF01612">
    <property type="entry name" value="DNA_pol_A_exo1"/>
    <property type="match status" value="1"/>
</dbReference>
<dbReference type="InterPro" id="IPR020045">
    <property type="entry name" value="DNA_polI_H3TH"/>
</dbReference>
<evidence type="ECO:0000256" key="3">
    <source>
        <dbReference type="ARBA" id="ARBA00022679"/>
    </source>
</evidence>
<evidence type="ECO:0000259" key="14">
    <source>
        <dbReference type="SMART" id="SM00474"/>
    </source>
</evidence>
<comment type="catalytic activity">
    <reaction evidence="13">
        <text>DNA(n) + a 2'-deoxyribonucleoside 5'-triphosphate = DNA(n+1) + diphosphate</text>
        <dbReference type="Rhea" id="RHEA:22508"/>
        <dbReference type="Rhea" id="RHEA-COMP:17339"/>
        <dbReference type="Rhea" id="RHEA-COMP:17340"/>
        <dbReference type="ChEBI" id="CHEBI:33019"/>
        <dbReference type="ChEBI" id="CHEBI:61560"/>
        <dbReference type="ChEBI" id="CHEBI:173112"/>
        <dbReference type="EC" id="2.7.7.7"/>
    </reaction>
</comment>
<dbReference type="SUPFAM" id="SSF56672">
    <property type="entry name" value="DNA/RNA polymerases"/>
    <property type="match status" value="1"/>
</dbReference>
<keyword evidence="7" id="KW-0227">DNA damage</keyword>
<evidence type="ECO:0000256" key="7">
    <source>
        <dbReference type="ARBA" id="ARBA00022763"/>
    </source>
</evidence>
<proteinExistence type="inferred from homology"/>
<keyword evidence="5" id="KW-0235">DNA replication</keyword>
<dbReference type="Pfam" id="PF00476">
    <property type="entry name" value="DNA_pol_A"/>
    <property type="match status" value="1"/>
</dbReference>
<dbReference type="InterPro" id="IPR020046">
    <property type="entry name" value="5-3_exonucl_a-hlix_arch_N"/>
</dbReference>
<evidence type="ECO:0000259" key="15">
    <source>
        <dbReference type="SMART" id="SM00475"/>
    </source>
</evidence>
<comment type="similarity">
    <text evidence="1">Belongs to the DNA polymerase type-A family.</text>
</comment>
<keyword evidence="9" id="KW-0269">Exonuclease</keyword>
<dbReference type="PANTHER" id="PTHR10133">
    <property type="entry name" value="DNA POLYMERASE I"/>
    <property type="match status" value="1"/>
</dbReference>
<feature type="domain" description="5'-3' exonuclease" evidence="15">
    <location>
        <begin position="4"/>
        <end position="262"/>
    </location>
</feature>
<evidence type="ECO:0000256" key="5">
    <source>
        <dbReference type="ARBA" id="ARBA00022705"/>
    </source>
</evidence>
<dbReference type="GO" id="GO:0008409">
    <property type="term" value="F:5'-3' exonuclease activity"/>
    <property type="evidence" value="ECO:0007669"/>
    <property type="project" value="InterPro"/>
</dbReference>
<evidence type="ECO:0000259" key="16">
    <source>
        <dbReference type="SMART" id="SM00482"/>
    </source>
</evidence>
<dbReference type="FunFam" id="1.10.150.20:FF:000003">
    <property type="entry name" value="DNA polymerase I"/>
    <property type="match status" value="1"/>
</dbReference>
<dbReference type="PRINTS" id="PR00868">
    <property type="entry name" value="DNAPOLI"/>
</dbReference>
<protein>
    <recommendedName>
        <fullName evidence="2">DNA-directed DNA polymerase</fullName>
        <ecNumber evidence="2">2.7.7.7</ecNumber>
    </recommendedName>
</protein>
<dbReference type="GO" id="GO:0003887">
    <property type="term" value="F:DNA-directed DNA polymerase activity"/>
    <property type="evidence" value="ECO:0007669"/>
    <property type="project" value="UniProtKB-KW"/>
</dbReference>
<dbReference type="AlphaFoldDB" id="A0A3B1BYB5"/>